<evidence type="ECO:0000256" key="1">
    <source>
        <dbReference type="SAM" id="MobiDB-lite"/>
    </source>
</evidence>
<protein>
    <submittedName>
        <fullName evidence="2">Uncharacterized protein</fullName>
    </submittedName>
</protein>
<proteinExistence type="predicted"/>
<accession>L7CK11</accession>
<organism evidence="2 3">
    <name type="scientific">Rhodopirellula baltica SWK14</name>
    <dbReference type="NCBI Taxonomy" id="993516"/>
    <lineage>
        <taxon>Bacteria</taxon>
        <taxon>Pseudomonadati</taxon>
        <taxon>Planctomycetota</taxon>
        <taxon>Planctomycetia</taxon>
        <taxon>Pirellulales</taxon>
        <taxon>Pirellulaceae</taxon>
        <taxon>Rhodopirellula</taxon>
    </lineage>
</organism>
<feature type="compositionally biased region" description="Polar residues" evidence="1">
    <location>
        <begin position="1"/>
        <end position="19"/>
    </location>
</feature>
<evidence type="ECO:0000313" key="3">
    <source>
        <dbReference type="Proteomes" id="UP000010959"/>
    </source>
</evidence>
<comment type="caution">
    <text evidence="2">The sequence shown here is derived from an EMBL/GenBank/DDBJ whole genome shotgun (WGS) entry which is preliminary data.</text>
</comment>
<dbReference type="Proteomes" id="UP000010959">
    <property type="component" value="Unassembled WGS sequence"/>
</dbReference>
<dbReference type="AlphaFoldDB" id="L7CK11"/>
<gene>
    <name evidence="2" type="ORF">RBSWK_01503</name>
</gene>
<dbReference type="EMBL" id="AMWG01000028">
    <property type="protein sequence ID" value="ELP34604.1"/>
    <property type="molecule type" value="Genomic_DNA"/>
</dbReference>
<feature type="region of interest" description="Disordered" evidence="1">
    <location>
        <begin position="1"/>
        <end position="40"/>
    </location>
</feature>
<sequence>MQFSDTAFQQIATWHTSPETKPGESVERRRSGVHEGDGRA</sequence>
<evidence type="ECO:0000313" key="2">
    <source>
        <dbReference type="EMBL" id="ELP34604.1"/>
    </source>
</evidence>
<feature type="compositionally biased region" description="Basic and acidic residues" evidence="1">
    <location>
        <begin position="21"/>
        <end position="40"/>
    </location>
</feature>
<reference evidence="2 3" key="1">
    <citation type="journal article" date="2013" name="Mar. Genomics">
        <title>Expression of sulfatases in Rhodopirellula baltica and the diversity of sulfatases in the genus Rhodopirellula.</title>
        <authorList>
            <person name="Wegner C.E."/>
            <person name="Richter-Heitmann T."/>
            <person name="Klindworth A."/>
            <person name="Klockow C."/>
            <person name="Richter M."/>
            <person name="Achstetter T."/>
            <person name="Glockner F.O."/>
            <person name="Harder J."/>
        </authorList>
    </citation>
    <scope>NUCLEOTIDE SEQUENCE [LARGE SCALE GENOMIC DNA]</scope>
    <source>
        <strain evidence="2 3">SWK14</strain>
    </source>
</reference>
<name>L7CK11_RHOBT</name>